<dbReference type="PANTHER" id="PTHR12243:SF67">
    <property type="entry name" value="COREPRESSOR OF PANGOLIN, ISOFORM A-RELATED"/>
    <property type="match status" value="1"/>
</dbReference>
<reference evidence="2" key="1">
    <citation type="submission" date="2020-08" db="EMBL/GenBank/DDBJ databases">
        <title>Multicomponent nature underlies the extraordinary mechanical properties of spider dragline silk.</title>
        <authorList>
            <person name="Kono N."/>
            <person name="Nakamura H."/>
            <person name="Mori M."/>
            <person name="Yoshida Y."/>
            <person name="Ohtoshi R."/>
            <person name="Malay A.D."/>
            <person name="Moran D.A.P."/>
            <person name="Tomita M."/>
            <person name="Numata K."/>
            <person name="Arakawa K."/>
        </authorList>
    </citation>
    <scope>NUCLEOTIDE SEQUENCE</scope>
</reference>
<dbReference type="Proteomes" id="UP000886998">
    <property type="component" value="Unassembled WGS sequence"/>
</dbReference>
<evidence type="ECO:0000313" key="3">
    <source>
        <dbReference type="Proteomes" id="UP000886998"/>
    </source>
</evidence>
<feature type="region of interest" description="Disordered" evidence="1">
    <location>
        <begin position="180"/>
        <end position="207"/>
    </location>
</feature>
<organism evidence="2 3">
    <name type="scientific">Trichonephila inaurata madagascariensis</name>
    <dbReference type="NCBI Taxonomy" id="2747483"/>
    <lineage>
        <taxon>Eukaryota</taxon>
        <taxon>Metazoa</taxon>
        <taxon>Ecdysozoa</taxon>
        <taxon>Arthropoda</taxon>
        <taxon>Chelicerata</taxon>
        <taxon>Arachnida</taxon>
        <taxon>Araneae</taxon>
        <taxon>Araneomorphae</taxon>
        <taxon>Entelegynae</taxon>
        <taxon>Araneoidea</taxon>
        <taxon>Nephilidae</taxon>
        <taxon>Trichonephila</taxon>
        <taxon>Trichonephila inaurata</taxon>
    </lineage>
</organism>
<sequence length="255" mass="29667">MFLMKWDEIMESFLIDEVEKLPYLWNPKHPHFAKRLKKTHWIPADCHQDEREVAGTRSFPDARNYPCVDLCISCLLLEYLLDRPVILVMRIFSKKVCIVKFQNLCTYYRNEKKKPSSFRSGTGARDFVPKWEHFAPLQFLDDTIKPLDSTSNLDYMVLEINATALNVRAEDLFENVEEPPAIPCSESQSEQPQGCPTQPKKRKVDSSHEDFYESMQKCLGAVGKKTPSELDNLPRPKQQAAIRRKLCYTLFNCLE</sequence>
<feature type="compositionally biased region" description="Polar residues" evidence="1">
    <location>
        <begin position="185"/>
        <end position="196"/>
    </location>
</feature>
<accession>A0A8X7BW77</accession>
<proteinExistence type="predicted"/>
<comment type="caution">
    <text evidence="2">The sequence shown here is derived from an EMBL/GenBank/DDBJ whole genome shotgun (WGS) entry which is preliminary data.</text>
</comment>
<dbReference type="AlphaFoldDB" id="A0A8X7BW77"/>
<protein>
    <recommendedName>
        <fullName evidence="4">MADF domain-containing protein</fullName>
    </recommendedName>
</protein>
<gene>
    <name evidence="2" type="ORF">TNIN_27431</name>
</gene>
<evidence type="ECO:0000256" key="1">
    <source>
        <dbReference type="SAM" id="MobiDB-lite"/>
    </source>
</evidence>
<evidence type="ECO:0008006" key="4">
    <source>
        <dbReference type="Google" id="ProtNLM"/>
    </source>
</evidence>
<dbReference type="InterPro" id="IPR039353">
    <property type="entry name" value="TF_Adf1"/>
</dbReference>
<name>A0A8X7BW77_9ARAC</name>
<dbReference type="PANTHER" id="PTHR12243">
    <property type="entry name" value="MADF DOMAIN TRANSCRIPTION FACTOR"/>
    <property type="match status" value="1"/>
</dbReference>
<keyword evidence="3" id="KW-1185">Reference proteome</keyword>
<dbReference type="EMBL" id="BMAV01005869">
    <property type="protein sequence ID" value="GFY47296.1"/>
    <property type="molecule type" value="Genomic_DNA"/>
</dbReference>
<evidence type="ECO:0000313" key="2">
    <source>
        <dbReference type="EMBL" id="GFY47296.1"/>
    </source>
</evidence>